<protein>
    <recommendedName>
        <fullName evidence="3">ferric-chelate reductase (NADPH)</fullName>
        <ecNumber evidence="3">1.16.1.9</ecNumber>
    </recommendedName>
</protein>
<sequence>MSPFNRRTDISPGLDPRNVVESLTSLAKRINIPINSMTTPDQIDAAAQDPFSESSKYALGWVYFAVVLLALTIIIRSYHIWGDKIRTALYKQELREFDKGLSLESDQEMETPATATSTRSFFPVHGALPPEPKRDSAIADIRWLNSSVAFMRWIFYRPIPVVKIWKLEMVPPPLATIVIVTMALIFVTLYSFLPRPLFYKSIRDGSPPLAIRAGMLSVSLLPWIIALSMKANLISMLTGIGHERLNVLHRWGGYLCMFLALVHMIPFYITPVWEDGALEIFRQFIKGNFYIYGSGWAAMVPLAILCVHSLPFLRSRMYELFVLLHVPISVVFVGMMFWHCANFLTSWHYLYATVAIWGISYVIRLFYLNWMHPFRLSWLIGEESAVTILPENAVKVTIPTEMRWKPGQYVYLRMPGISLFENHPFTIASLCSDDFPSSYGENYRDMTLVFRPFGGFTNRVLETALVKGPYKTYRAFIDGPYGGMRRELAAFDHVIFFAGGSGITAIASQLLDLIKRMRDGKALTRTVRVIWALKRPEIMEWFKEELRICREYAPPGTICCQFYITGSKRYTGQQPSRSRPHSGAFHDKINDVFQGVASKRNSAFIREEAAGDEDREKELRRENEDTIAALPSAYFPPLRTQGWDFPTSPVTEQDTHANSMNFGFPTTPTLFQKNLMRFAFLPSQKRDGWRTEYGRPDIPYMLRQYSKDFGRRTCVYVCGPPSMRIDVANTVARLQSEVMNDSNKQELFLHAENYAI</sequence>
<comment type="catalytic activity">
    <reaction evidence="12">
        <text>2 a Fe(II)-siderophore + NADP(+) + H(+) = 2 a Fe(III)-siderophore + NADPH</text>
        <dbReference type="Rhea" id="RHEA:28795"/>
        <dbReference type="Rhea" id="RHEA-COMP:11342"/>
        <dbReference type="Rhea" id="RHEA-COMP:11344"/>
        <dbReference type="ChEBI" id="CHEBI:15378"/>
        <dbReference type="ChEBI" id="CHEBI:29033"/>
        <dbReference type="ChEBI" id="CHEBI:29034"/>
        <dbReference type="ChEBI" id="CHEBI:57783"/>
        <dbReference type="ChEBI" id="CHEBI:58349"/>
        <dbReference type="EC" id="1.16.1.9"/>
    </reaction>
</comment>
<keyword evidence="5" id="KW-1003">Cell membrane</keyword>
<dbReference type="EMBL" id="CP120627">
    <property type="protein sequence ID" value="WEW56749.1"/>
    <property type="molecule type" value="Genomic_DNA"/>
</dbReference>
<dbReference type="FunFam" id="3.40.50.80:FF:000061">
    <property type="entry name" value="Metalloreductase transmembrane component, putative"/>
    <property type="match status" value="1"/>
</dbReference>
<feature type="transmembrane region" description="Helical" evidence="13">
    <location>
        <begin position="213"/>
        <end position="231"/>
    </location>
</feature>
<evidence type="ECO:0000256" key="6">
    <source>
        <dbReference type="ARBA" id="ARBA00022692"/>
    </source>
</evidence>
<dbReference type="GO" id="GO:0052851">
    <property type="term" value="F:ferric-chelate reductase (NADPH) activity"/>
    <property type="evidence" value="ECO:0007669"/>
    <property type="project" value="UniProtKB-EC"/>
</dbReference>
<feature type="transmembrane region" description="Helical" evidence="13">
    <location>
        <begin position="173"/>
        <end position="193"/>
    </location>
</feature>
<keyword evidence="4" id="KW-0813">Transport</keyword>
<evidence type="ECO:0000256" key="5">
    <source>
        <dbReference type="ARBA" id="ARBA00022475"/>
    </source>
</evidence>
<dbReference type="PROSITE" id="PS51384">
    <property type="entry name" value="FAD_FR"/>
    <property type="match status" value="1"/>
</dbReference>
<dbReference type="Pfam" id="PF08022">
    <property type="entry name" value="FAD_binding_8"/>
    <property type="match status" value="1"/>
</dbReference>
<dbReference type="InterPro" id="IPR013112">
    <property type="entry name" value="FAD-bd_8"/>
</dbReference>
<comment type="subcellular location">
    <subcellularLocation>
        <location evidence="1">Cell membrane</location>
        <topology evidence="1">Multi-pass membrane protein</topology>
    </subcellularLocation>
</comment>
<dbReference type="GO" id="GO:0006826">
    <property type="term" value="P:iron ion transport"/>
    <property type="evidence" value="ECO:0007669"/>
    <property type="project" value="TreeGrafter"/>
</dbReference>
<keyword evidence="11 13" id="KW-0472">Membrane</keyword>
<evidence type="ECO:0000256" key="3">
    <source>
        <dbReference type="ARBA" id="ARBA00012668"/>
    </source>
</evidence>
<name>A0AAF0DEL5_9EURO</name>
<dbReference type="Pfam" id="PF08030">
    <property type="entry name" value="NAD_binding_6"/>
    <property type="match status" value="1"/>
</dbReference>
<dbReference type="SFLD" id="SFLDS00052">
    <property type="entry name" value="Ferric_Reductase_Domain"/>
    <property type="match status" value="1"/>
</dbReference>
<feature type="transmembrane region" description="Helical" evidence="13">
    <location>
        <begin position="494"/>
        <end position="511"/>
    </location>
</feature>
<evidence type="ECO:0000256" key="1">
    <source>
        <dbReference type="ARBA" id="ARBA00004651"/>
    </source>
</evidence>
<dbReference type="InterPro" id="IPR051410">
    <property type="entry name" value="Ferric/Cupric_Reductase"/>
</dbReference>
<evidence type="ECO:0000256" key="8">
    <source>
        <dbReference type="ARBA" id="ARBA00022989"/>
    </source>
</evidence>
<dbReference type="SUPFAM" id="SSF52343">
    <property type="entry name" value="Ferredoxin reductase-like, C-terminal NADP-linked domain"/>
    <property type="match status" value="1"/>
</dbReference>
<feature type="transmembrane region" description="Helical" evidence="13">
    <location>
        <begin position="251"/>
        <end position="269"/>
    </location>
</feature>
<keyword evidence="9" id="KW-0560">Oxidoreductase</keyword>
<evidence type="ECO:0000256" key="7">
    <source>
        <dbReference type="ARBA" id="ARBA00022982"/>
    </source>
</evidence>
<dbReference type="InterPro" id="IPR039261">
    <property type="entry name" value="FNR_nucleotide-bd"/>
</dbReference>
<dbReference type="PANTHER" id="PTHR32361">
    <property type="entry name" value="FERRIC/CUPRIC REDUCTASE TRANSMEMBRANE COMPONENT"/>
    <property type="match status" value="1"/>
</dbReference>
<accession>A0AAF0DEL5</accession>
<keyword evidence="8 13" id="KW-1133">Transmembrane helix</keyword>
<keyword evidence="10" id="KW-0406">Ion transport</keyword>
<dbReference type="Pfam" id="PF01794">
    <property type="entry name" value="Ferric_reduct"/>
    <property type="match status" value="1"/>
</dbReference>
<gene>
    <name evidence="15" type="ORF">PRK78_002200</name>
</gene>
<evidence type="ECO:0000256" key="9">
    <source>
        <dbReference type="ARBA" id="ARBA00023002"/>
    </source>
</evidence>
<proteinExistence type="inferred from homology"/>
<evidence type="ECO:0000256" key="4">
    <source>
        <dbReference type="ARBA" id="ARBA00022448"/>
    </source>
</evidence>
<keyword evidence="16" id="KW-1185">Reference proteome</keyword>
<dbReference type="CDD" id="cd06186">
    <property type="entry name" value="NOX_Duox_like_FAD_NADP"/>
    <property type="match status" value="1"/>
</dbReference>
<dbReference type="GO" id="GO:0006879">
    <property type="term" value="P:intracellular iron ion homeostasis"/>
    <property type="evidence" value="ECO:0007669"/>
    <property type="project" value="TreeGrafter"/>
</dbReference>
<feature type="transmembrane region" description="Helical" evidence="13">
    <location>
        <begin position="289"/>
        <end position="313"/>
    </location>
</feature>
<dbReference type="GO" id="GO:0005886">
    <property type="term" value="C:plasma membrane"/>
    <property type="evidence" value="ECO:0007669"/>
    <property type="project" value="UniProtKB-SubCell"/>
</dbReference>
<comment type="similarity">
    <text evidence="2">Belongs to the ferric reductase (FRE) family.</text>
</comment>
<evidence type="ECO:0000256" key="10">
    <source>
        <dbReference type="ARBA" id="ARBA00023065"/>
    </source>
</evidence>
<dbReference type="SFLD" id="SFLDG01168">
    <property type="entry name" value="Ferric_reductase_subgroup_(FRE"/>
    <property type="match status" value="1"/>
</dbReference>
<dbReference type="GO" id="GO:0015677">
    <property type="term" value="P:copper ion import"/>
    <property type="evidence" value="ECO:0007669"/>
    <property type="project" value="TreeGrafter"/>
</dbReference>
<evidence type="ECO:0000313" key="15">
    <source>
        <dbReference type="EMBL" id="WEW56749.1"/>
    </source>
</evidence>
<keyword evidence="7" id="KW-0249">Electron transport</keyword>
<dbReference type="PANTHER" id="PTHR32361:SF23">
    <property type="entry name" value="FERRIC-CHELATE REDUCTASE"/>
    <property type="match status" value="1"/>
</dbReference>
<feature type="transmembrane region" description="Helical" evidence="13">
    <location>
        <begin position="349"/>
        <end position="367"/>
    </location>
</feature>
<dbReference type="Proteomes" id="UP001219355">
    <property type="component" value="Chromosome 1"/>
</dbReference>
<reference evidence="15" key="1">
    <citation type="submission" date="2023-03" db="EMBL/GenBank/DDBJ databases">
        <title>Emydomyces testavorans Genome Sequence.</title>
        <authorList>
            <person name="Hoyer L."/>
        </authorList>
    </citation>
    <scope>NUCLEOTIDE SEQUENCE</scope>
    <source>
        <strain evidence="15">16-2883</strain>
    </source>
</reference>
<dbReference type="SUPFAM" id="SSF63380">
    <property type="entry name" value="Riboflavin synthase domain-like"/>
    <property type="match status" value="1"/>
</dbReference>
<dbReference type="AlphaFoldDB" id="A0AAF0DEL5"/>
<dbReference type="InterPro" id="IPR013130">
    <property type="entry name" value="Fe3_Rdtase_TM_dom"/>
</dbReference>
<evidence type="ECO:0000256" key="11">
    <source>
        <dbReference type="ARBA" id="ARBA00023136"/>
    </source>
</evidence>
<dbReference type="InterPro" id="IPR013121">
    <property type="entry name" value="Fe_red_NAD-bd_6"/>
</dbReference>
<evidence type="ECO:0000259" key="14">
    <source>
        <dbReference type="PROSITE" id="PS51384"/>
    </source>
</evidence>
<feature type="transmembrane region" description="Helical" evidence="13">
    <location>
        <begin position="61"/>
        <end position="81"/>
    </location>
</feature>
<dbReference type="InterPro" id="IPR017927">
    <property type="entry name" value="FAD-bd_FR_type"/>
</dbReference>
<evidence type="ECO:0000256" key="12">
    <source>
        <dbReference type="ARBA" id="ARBA00048483"/>
    </source>
</evidence>
<dbReference type="InterPro" id="IPR017938">
    <property type="entry name" value="Riboflavin_synthase-like_b-brl"/>
</dbReference>
<evidence type="ECO:0000256" key="2">
    <source>
        <dbReference type="ARBA" id="ARBA00006278"/>
    </source>
</evidence>
<evidence type="ECO:0000256" key="13">
    <source>
        <dbReference type="SAM" id="Phobius"/>
    </source>
</evidence>
<dbReference type="Gene3D" id="3.40.50.80">
    <property type="entry name" value="Nucleotide-binding domain of ferredoxin-NADP reductase (FNR) module"/>
    <property type="match status" value="2"/>
</dbReference>
<organism evidence="15 16">
    <name type="scientific">Emydomyces testavorans</name>
    <dbReference type="NCBI Taxonomy" id="2070801"/>
    <lineage>
        <taxon>Eukaryota</taxon>
        <taxon>Fungi</taxon>
        <taxon>Dikarya</taxon>
        <taxon>Ascomycota</taxon>
        <taxon>Pezizomycotina</taxon>
        <taxon>Eurotiomycetes</taxon>
        <taxon>Eurotiomycetidae</taxon>
        <taxon>Onygenales</taxon>
        <taxon>Nannizziopsiaceae</taxon>
        <taxon>Emydomyces</taxon>
    </lineage>
</organism>
<dbReference type="EC" id="1.16.1.9" evidence="3"/>
<feature type="transmembrane region" description="Helical" evidence="13">
    <location>
        <begin position="320"/>
        <end position="337"/>
    </location>
</feature>
<keyword evidence="6 13" id="KW-0812">Transmembrane</keyword>
<evidence type="ECO:0000313" key="16">
    <source>
        <dbReference type="Proteomes" id="UP001219355"/>
    </source>
</evidence>
<feature type="domain" description="FAD-binding FR-type" evidence="14">
    <location>
        <begin position="376"/>
        <end position="487"/>
    </location>
</feature>